<protein>
    <submittedName>
        <fullName evidence="1">Uncharacterized protein</fullName>
    </submittedName>
</protein>
<reference evidence="1 2" key="1">
    <citation type="journal article" date="2019" name="Mol. Ecol. Resour.">
        <title>Chromosome-level genome assembly of Triplophysa tibetana, a fish adapted to the harsh high-altitude environment of the Tibetan Plateau.</title>
        <authorList>
            <person name="Yang X."/>
            <person name="Liu H."/>
            <person name="Ma Z."/>
            <person name="Zou Y."/>
            <person name="Zou M."/>
            <person name="Mao Y."/>
            <person name="Li X."/>
            <person name="Wang H."/>
            <person name="Chen T."/>
            <person name="Wang W."/>
            <person name="Yang R."/>
        </authorList>
    </citation>
    <scope>NUCLEOTIDE SEQUENCE [LARGE SCALE GENOMIC DNA]</scope>
    <source>
        <strain evidence="1">TTIB1903HZAU</strain>
        <tissue evidence="1">Muscle</tissue>
    </source>
</reference>
<organism evidence="1 2">
    <name type="scientific">Triplophysa tibetana</name>
    <dbReference type="NCBI Taxonomy" id="1572043"/>
    <lineage>
        <taxon>Eukaryota</taxon>
        <taxon>Metazoa</taxon>
        <taxon>Chordata</taxon>
        <taxon>Craniata</taxon>
        <taxon>Vertebrata</taxon>
        <taxon>Euteleostomi</taxon>
        <taxon>Actinopterygii</taxon>
        <taxon>Neopterygii</taxon>
        <taxon>Teleostei</taxon>
        <taxon>Ostariophysi</taxon>
        <taxon>Cypriniformes</taxon>
        <taxon>Nemacheilidae</taxon>
        <taxon>Triplophysa</taxon>
    </lineage>
</organism>
<accession>A0A5A9NHV7</accession>
<dbReference type="AlphaFoldDB" id="A0A5A9NHV7"/>
<proteinExistence type="predicted"/>
<sequence length="75" mass="8426">MCHAGYPPDQAIEVALRTVREYLEENHEKLRFVRIVSRGTSDAVSQTELYLTQSPVVLSSCCGRRLSVFKSGLIL</sequence>
<evidence type="ECO:0000313" key="2">
    <source>
        <dbReference type="Proteomes" id="UP000324632"/>
    </source>
</evidence>
<dbReference type="InterPro" id="IPR043472">
    <property type="entry name" value="Macro_dom-like"/>
</dbReference>
<gene>
    <name evidence="1" type="ORF">E1301_Tti004021</name>
</gene>
<dbReference type="Proteomes" id="UP000324632">
    <property type="component" value="Chromosome 17"/>
</dbReference>
<keyword evidence="2" id="KW-1185">Reference proteome</keyword>
<dbReference type="EMBL" id="SOYY01000017">
    <property type="protein sequence ID" value="KAA0709554.1"/>
    <property type="molecule type" value="Genomic_DNA"/>
</dbReference>
<dbReference type="Gene3D" id="3.40.220.10">
    <property type="entry name" value="Leucine Aminopeptidase, subunit E, domain 1"/>
    <property type="match status" value="1"/>
</dbReference>
<name>A0A5A9NHV7_9TELE</name>
<comment type="caution">
    <text evidence="1">The sequence shown here is derived from an EMBL/GenBank/DDBJ whole genome shotgun (WGS) entry which is preliminary data.</text>
</comment>
<evidence type="ECO:0000313" key="1">
    <source>
        <dbReference type="EMBL" id="KAA0709554.1"/>
    </source>
</evidence>